<evidence type="ECO:0000313" key="4">
    <source>
        <dbReference type="Proteomes" id="UP000182427"/>
    </source>
</evidence>
<protein>
    <recommendedName>
        <fullName evidence="5">Holin-X, holin superfamily III</fullName>
    </recommendedName>
</protein>
<name>A0A1G7QPZ3_9BACT</name>
<feature type="region of interest" description="Disordered" evidence="1">
    <location>
        <begin position="132"/>
        <end position="173"/>
    </location>
</feature>
<keyword evidence="2" id="KW-1133">Transmembrane helix</keyword>
<organism evidence="3 4">
    <name type="scientific">Terriglobus roseus</name>
    <dbReference type="NCBI Taxonomy" id="392734"/>
    <lineage>
        <taxon>Bacteria</taxon>
        <taxon>Pseudomonadati</taxon>
        <taxon>Acidobacteriota</taxon>
        <taxon>Terriglobia</taxon>
        <taxon>Terriglobales</taxon>
        <taxon>Acidobacteriaceae</taxon>
        <taxon>Terriglobus</taxon>
    </lineage>
</organism>
<evidence type="ECO:0000256" key="2">
    <source>
        <dbReference type="SAM" id="Phobius"/>
    </source>
</evidence>
<feature type="transmembrane region" description="Helical" evidence="2">
    <location>
        <begin position="48"/>
        <end position="72"/>
    </location>
</feature>
<feature type="transmembrane region" description="Helical" evidence="2">
    <location>
        <begin position="84"/>
        <end position="105"/>
    </location>
</feature>
<sequence length="173" mass="19410">MEPSFLREEIARLRVEAERESDLGLRKEHYKTIRHLHRQYRKATRHRAPWFGFLRITGSFLVVFLLALWGVVKLTKTYGREETITGGWLACIAFVLISVTMLVMLRLISADTYSTVVGGALKTLQSILGVKPETSDTEKTDARPAELPKPIESSSSIQHTPHVSFDEGGADGT</sequence>
<keyword evidence="2" id="KW-0812">Transmembrane</keyword>
<reference evidence="3 4" key="1">
    <citation type="submission" date="2016-10" db="EMBL/GenBank/DDBJ databases">
        <authorList>
            <person name="de Groot N.N."/>
        </authorList>
    </citation>
    <scope>NUCLEOTIDE SEQUENCE [LARGE SCALE GENOMIC DNA]</scope>
    <source>
        <strain evidence="3 4">GAS232</strain>
    </source>
</reference>
<dbReference type="Proteomes" id="UP000182427">
    <property type="component" value="Chromosome I"/>
</dbReference>
<dbReference type="RefSeq" id="WP_083346663.1">
    <property type="nucleotide sequence ID" value="NZ_LT629690.1"/>
</dbReference>
<keyword evidence="2" id="KW-0472">Membrane</keyword>
<feature type="compositionally biased region" description="Basic and acidic residues" evidence="1">
    <location>
        <begin position="133"/>
        <end position="146"/>
    </location>
</feature>
<dbReference type="EMBL" id="LT629690">
    <property type="protein sequence ID" value="SDG00572.1"/>
    <property type="molecule type" value="Genomic_DNA"/>
</dbReference>
<dbReference type="AlphaFoldDB" id="A0A1G7QPZ3"/>
<accession>A0A1G7QPZ3</accession>
<evidence type="ECO:0000313" key="3">
    <source>
        <dbReference type="EMBL" id="SDG00572.1"/>
    </source>
</evidence>
<keyword evidence="4" id="KW-1185">Reference proteome</keyword>
<evidence type="ECO:0008006" key="5">
    <source>
        <dbReference type="Google" id="ProtNLM"/>
    </source>
</evidence>
<feature type="compositionally biased region" description="Polar residues" evidence="1">
    <location>
        <begin position="152"/>
        <end position="161"/>
    </location>
</feature>
<gene>
    <name evidence="3" type="ORF">SAMN05444167_3954</name>
</gene>
<proteinExistence type="predicted"/>
<evidence type="ECO:0000256" key="1">
    <source>
        <dbReference type="SAM" id="MobiDB-lite"/>
    </source>
</evidence>